<keyword evidence="1" id="KW-1133">Transmembrane helix</keyword>
<sequence length="39" mass="4510">MPRVIALESLVFGSAVIVSVSFHIQYMNILYSYNEYNIK</sequence>
<dbReference type="STRING" id="545695.TREAZ_2483"/>
<keyword evidence="3" id="KW-1185">Reference proteome</keyword>
<organism evidence="2 3">
    <name type="scientific">Leadbettera azotonutricia (strain ATCC BAA-888 / DSM 13862 / ZAS-9)</name>
    <name type="common">Treponema azotonutricium</name>
    <dbReference type="NCBI Taxonomy" id="545695"/>
    <lineage>
        <taxon>Bacteria</taxon>
        <taxon>Pseudomonadati</taxon>
        <taxon>Spirochaetota</taxon>
        <taxon>Spirochaetia</taxon>
        <taxon>Spirochaetales</taxon>
        <taxon>Breznakiellaceae</taxon>
        <taxon>Leadbettera</taxon>
    </lineage>
</organism>
<feature type="transmembrane region" description="Helical" evidence="1">
    <location>
        <begin position="12"/>
        <end position="33"/>
    </location>
</feature>
<accession>F5YFN7</accession>
<name>F5YFN7_LEAAZ</name>
<reference evidence="3" key="1">
    <citation type="submission" date="2009-12" db="EMBL/GenBank/DDBJ databases">
        <title>Complete sequence of Treponema azotonutricium strain ZAS-9.</title>
        <authorList>
            <person name="Tetu S.G."/>
            <person name="Matson E."/>
            <person name="Ren Q."/>
            <person name="Seshadri R."/>
            <person name="Elbourne L."/>
            <person name="Hassan K.A."/>
            <person name="Durkin A."/>
            <person name="Radune D."/>
            <person name="Mohamoud Y."/>
            <person name="Shay R."/>
            <person name="Jin S."/>
            <person name="Zhang X."/>
            <person name="Lucey K."/>
            <person name="Ballor N.R."/>
            <person name="Ottesen E."/>
            <person name="Rosenthal R."/>
            <person name="Allen A."/>
            <person name="Leadbetter J.R."/>
            <person name="Paulsen I.T."/>
        </authorList>
    </citation>
    <scope>NUCLEOTIDE SEQUENCE [LARGE SCALE GENOMIC DNA]</scope>
    <source>
        <strain evidence="3">ATCC BAA-888 / DSM 13862 / ZAS-9</strain>
    </source>
</reference>
<dbReference type="AlphaFoldDB" id="F5YFN7"/>
<dbReference type="EMBL" id="CP001841">
    <property type="protein sequence ID" value="AEF83426.1"/>
    <property type="molecule type" value="Genomic_DNA"/>
</dbReference>
<dbReference type="InParanoid" id="F5YFN7"/>
<evidence type="ECO:0000256" key="1">
    <source>
        <dbReference type="SAM" id="Phobius"/>
    </source>
</evidence>
<keyword evidence="1" id="KW-0812">Transmembrane</keyword>
<protein>
    <submittedName>
        <fullName evidence="2">Uncharacterized protein</fullName>
    </submittedName>
</protein>
<dbReference type="KEGG" id="taz:TREAZ_2483"/>
<dbReference type="Proteomes" id="UP000009222">
    <property type="component" value="Chromosome"/>
</dbReference>
<reference evidence="2 3" key="2">
    <citation type="journal article" date="2011" name="ISME J.">
        <title>RNA-seq reveals cooperative metabolic interactions between two termite-gut spirochete species in co-culture.</title>
        <authorList>
            <person name="Rosenthal A.Z."/>
            <person name="Matson E.G."/>
            <person name="Eldar A."/>
            <person name="Leadbetter J.R."/>
        </authorList>
    </citation>
    <scope>NUCLEOTIDE SEQUENCE [LARGE SCALE GENOMIC DNA]</scope>
    <source>
        <strain evidence="3">ATCC BAA-888 / DSM 13862 / ZAS-9</strain>
    </source>
</reference>
<dbReference type="HOGENOM" id="CLU_3318650_0_0_12"/>
<evidence type="ECO:0000313" key="3">
    <source>
        <dbReference type="Proteomes" id="UP000009222"/>
    </source>
</evidence>
<proteinExistence type="predicted"/>
<evidence type="ECO:0000313" key="2">
    <source>
        <dbReference type="EMBL" id="AEF83426.1"/>
    </source>
</evidence>
<keyword evidence="1" id="KW-0472">Membrane</keyword>
<gene>
    <name evidence="2" type="ordered locus">TREAZ_2483</name>
</gene>